<dbReference type="OrthoDB" id="2662290at2759"/>
<evidence type="ECO:0000313" key="2">
    <source>
        <dbReference type="EMBL" id="KIM42502.1"/>
    </source>
</evidence>
<feature type="region of interest" description="Disordered" evidence="1">
    <location>
        <begin position="615"/>
        <end position="762"/>
    </location>
</feature>
<feature type="compositionally biased region" description="Basic and acidic residues" evidence="1">
    <location>
        <begin position="741"/>
        <end position="761"/>
    </location>
</feature>
<reference evidence="2 3" key="1">
    <citation type="submission" date="2014-04" db="EMBL/GenBank/DDBJ databases">
        <authorList>
            <consortium name="DOE Joint Genome Institute"/>
            <person name="Kuo A."/>
            <person name="Gay G."/>
            <person name="Dore J."/>
            <person name="Kohler A."/>
            <person name="Nagy L.G."/>
            <person name="Floudas D."/>
            <person name="Copeland A."/>
            <person name="Barry K.W."/>
            <person name="Cichocki N."/>
            <person name="Veneault-Fourrey C."/>
            <person name="LaButti K."/>
            <person name="Lindquist E.A."/>
            <person name="Lipzen A."/>
            <person name="Lundell T."/>
            <person name="Morin E."/>
            <person name="Murat C."/>
            <person name="Sun H."/>
            <person name="Tunlid A."/>
            <person name="Henrissat B."/>
            <person name="Grigoriev I.V."/>
            <person name="Hibbett D.S."/>
            <person name="Martin F."/>
            <person name="Nordberg H.P."/>
            <person name="Cantor M.N."/>
            <person name="Hua S.X."/>
        </authorList>
    </citation>
    <scope>NUCLEOTIDE SEQUENCE [LARGE SCALE GENOMIC DNA]</scope>
    <source>
        <strain evidence="3">h7</strain>
    </source>
</reference>
<feature type="compositionally biased region" description="Low complexity" evidence="1">
    <location>
        <begin position="670"/>
        <end position="718"/>
    </location>
</feature>
<dbReference type="AlphaFoldDB" id="A0A0C2YNA1"/>
<feature type="compositionally biased region" description="Low complexity" evidence="1">
    <location>
        <begin position="582"/>
        <end position="591"/>
    </location>
</feature>
<proteinExistence type="predicted"/>
<feature type="compositionally biased region" description="Low complexity" evidence="1">
    <location>
        <begin position="638"/>
        <end position="648"/>
    </location>
</feature>
<gene>
    <name evidence="2" type="ORF">M413DRAFT_27244</name>
</gene>
<protein>
    <submittedName>
        <fullName evidence="2">Uncharacterized protein</fullName>
    </submittedName>
</protein>
<organism evidence="2 3">
    <name type="scientific">Hebeloma cylindrosporum</name>
    <dbReference type="NCBI Taxonomy" id="76867"/>
    <lineage>
        <taxon>Eukaryota</taxon>
        <taxon>Fungi</taxon>
        <taxon>Dikarya</taxon>
        <taxon>Basidiomycota</taxon>
        <taxon>Agaricomycotina</taxon>
        <taxon>Agaricomycetes</taxon>
        <taxon>Agaricomycetidae</taxon>
        <taxon>Agaricales</taxon>
        <taxon>Agaricineae</taxon>
        <taxon>Hymenogastraceae</taxon>
        <taxon>Hebeloma</taxon>
    </lineage>
</organism>
<feature type="compositionally biased region" description="Basic residues" evidence="1">
    <location>
        <begin position="649"/>
        <end position="663"/>
    </location>
</feature>
<reference evidence="3" key="2">
    <citation type="submission" date="2015-01" db="EMBL/GenBank/DDBJ databases">
        <title>Evolutionary Origins and Diversification of the Mycorrhizal Mutualists.</title>
        <authorList>
            <consortium name="DOE Joint Genome Institute"/>
            <consortium name="Mycorrhizal Genomics Consortium"/>
            <person name="Kohler A."/>
            <person name="Kuo A."/>
            <person name="Nagy L.G."/>
            <person name="Floudas D."/>
            <person name="Copeland A."/>
            <person name="Barry K.W."/>
            <person name="Cichocki N."/>
            <person name="Veneault-Fourrey C."/>
            <person name="LaButti K."/>
            <person name="Lindquist E.A."/>
            <person name="Lipzen A."/>
            <person name="Lundell T."/>
            <person name="Morin E."/>
            <person name="Murat C."/>
            <person name="Riley R."/>
            <person name="Ohm R."/>
            <person name="Sun H."/>
            <person name="Tunlid A."/>
            <person name="Henrissat B."/>
            <person name="Grigoriev I.V."/>
            <person name="Hibbett D.S."/>
            <person name="Martin F."/>
        </authorList>
    </citation>
    <scope>NUCLEOTIDE SEQUENCE [LARGE SCALE GENOMIC DNA]</scope>
    <source>
        <strain evidence="3">h7</strain>
    </source>
</reference>
<keyword evidence="3" id="KW-1185">Reference proteome</keyword>
<evidence type="ECO:0000256" key="1">
    <source>
        <dbReference type="SAM" id="MobiDB-lite"/>
    </source>
</evidence>
<dbReference type="HOGENOM" id="CLU_351616_0_0_1"/>
<accession>A0A0C2YNA1</accession>
<dbReference type="EMBL" id="KN831778">
    <property type="protein sequence ID" value="KIM42502.1"/>
    <property type="molecule type" value="Genomic_DNA"/>
</dbReference>
<feature type="region of interest" description="Disordered" evidence="1">
    <location>
        <begin position="547"/>
        <end position="596"/>
    </location>
</feature>
<evidence type="ECO:0000313" key="3">
    <source>
        <dbReference type="Proteomes" id="UP000053424"/>
    </source>
</evidence>
<dbReference type="Proteomes" id="UP000053424">
    <property type="component" value="Unassembled WGS sequence"/>
</dbReference>
<sequence>MEEKSNLISVTGTLHLFIITVDLKIITIPLERPQSLGIGLNPDAEVSHDSFLTSTMITIIFPLYLSWILRQELSHNGASANARRWLAAGWLEHGSTSLKAWHWSTLFDFGSVLQWAGNTARGCLQGKEFNLSIKIDVEGLNPRDYGPFRSKKKKEVSDPMVWLLSSGLRLEVEECSTLTFEITKRPSFLSRTRPSIFACFSTVVADLCDQRKRDPSLETTELTRFSGSGRLDLSWEIEQLQCHSTRTVNDSHDENQVPKYLPKKLPSQVYSQLFRDVPDGIPLWTPMCPRREVSGSYKRNGIEIGDIGIITPQDGAFQCYFNIFLPPGHNENPPDLPDNLLWTGPVPKTNPFQNGSGEVFQSNLQENHTYNLINSPTMEYQMCACQWAILVIPNGSQSECVDDAEDQKRLHEYVSQRRAGLYEYFTEKLGIEVKAGDLYLVHGLTKANCWGMAAFSYPNPSPPSFTLKFQTNTENGRITEYIWNHHSDDFLTVKSGPELQDIQDLREGPENDADVQQEINQCLFVRAIDVLNPDNTGNKVWRKMGGIGVETEGDDGSPSVDHSRTMTGPSTGVGTTNVLGFSSRSGSTSGRQKNPLVLASPDAVGSLSHHFTTLSASPRIPNVKPPTLENMDRPEVPRSSSAPSSSRNSSHRSHRSLHGKSSTRSKERQSTVSSNKSSHTSSRPISPCPTVSSISSSLSTPPLSISSSFSDISMPASPRSISKPIPQILSPVEETCTYTTPERRVEDVDHPEDIDPEEKAKTTRVRHLAGSVTRETQSVILDFLGRIRWALNHLGSWKSW</sequence>
<feature type="compositionally biased region" description="Polar residues" evidence="1">
    <location>
        <begin position="565"/>
        <end position="580"/>
    </location>
</feature>
<name>A0A0C2YNA1_HEBCY</name>